<organism evidence="4 5">
    <name type="scientific">Apteryx mantelli</name>
    <name type="common">North Island brown kiwi</name>
    <dbReference type="NCBI Taxonomy" id="2696672"/>
    <lineage>
        <taxon>Eukaryota</taxon>
        <taxon>Metazoa</taxon>
        <taxon>Chordata</taxon>
        <taxon>Craniata</taxon>
        <taxon>Vertebrata</taxon>
        <taxon>Euteleostomi</taxon>
        <taxon>Archelosauria</taxon>
        <taxon>Archosauria</taxon>
        <taxon>Dinosauria</taxon>
        <taxon>Saurischia</taxon>
        <taxon>Theropoda</taxon>
        <taxon>Coelurosauria</taxon>
        <taxon>Aves</taxon>
        <taxon>Palaeognathae</taxon>
        <taxon>Apterygiformes</taxon>
        <taxon>Apterygidae</taxon>
        <taxon>Apteryx</taxon>
    </lineage>
</organism>
<dbReference type="SUPFAM" id="SSF52058">
    <property type="entry name" value="L domain-like"/>
    <property type="match status" value="1"/>
</dbReference>
<feature type="region of interest" description="Disordered" evidence="3">
    <location>
        <begin position="407"/>
        <end position="451"/>
    </location>
</feature>
<feature type="compositionally biased region" description="Basic and acidic residues" evidence="3">
    <location>
        <begin position="436"/>
        <end position="446"/>
    </location>
</feature>
<feature type="compositionally biased region" description="Basic and acidic residues" evidence="3">
    <location>
        <begin position="419"/>
        <end position="428"/>
    </location>
</feature>
<feature type="compositionally biased region" description="Basic and acidic residues" evidence="3">
    <location>
        <begin position="523"/>
        <end position="534"/>
    </location>
</feature>
<dbReference type="GeneID" id="136993583"/>
<dbReference type="InterPro" id="IPR001611">
    <property type="entry name" value="Leu-rich_rpt"/>
</dbReference>
<keyword evidence="1" id="KW-0433">Leucine-rich repeat</keyword>
<dbReference type="RefSeq" id="XP_067163444.1">
    <property type="nucleotide sequence ID" value="XM_067307343.1"/>
</dbReference>
<feature type="region of interest" description="Disordered" evidence="3">
    <location>
        <begin position="26"/>
        <end position="55"/>
    </location>
</feature>
<dbReference type="PANTHER" id="PTHR15454">
    <property type="entry name" value="NISCHARIN RELATED"/>
    <property type="match status" value="1"/>
</dbReference>
<dbReference type="InterPro" id="IPR032675">
    <property type="entry name" value="LRR_dom_sf"/>
</dbReference>
<dbReference type="PANTHER" id="PTHR15454:SF19">
    <property type="entry name" value="LEUCINE-RICH REPEAT-CONTAINING PROTEIN 51"/>
    <property type="match status" value="1"/>
</dbReference>
<feature type="compositionally biased region" description="Gly residues" evidence="3">
    <location>
        <begin position="28"/>
        <end position="39"/>
    </location>
</feature>
<dbReference type="Proteomes" id="UP001652627">
    <property type="component" value="Chromosome 17"/>
</dbReference>
<dbReference type="PROSITE" id="PS51450">
    <property type="entry name" value="LRR"/>
    <property type="match status" value="1"/>
</dbReference>
<feature type="region of interest" description="Disordered" evidence="3">
    <location>
        <begin position="475"/>
        <end position="542"/>
    </location>
</feature>
<sequence>MAGPGGRSASAAFREHLRRLGLHEFPCGAGGRVGAGGSGQQRPRGGAEDEESREARTELLRCRHSPWALPPGCGPEDQRLRLLAVRAPGLVRDTDVFLFFRVLRLVDQGVDEVDEGLLRFQRLEELVLSANRISTVASANLPGTLKVLELCGNAVSDLRDLCSRPPPPLQHLGLGHNRLRGAAQHGCLTADSWPNLVSLDLSFNALTDLLGLVSKLAGLQKLRVLLLQGNPLALLAAYRGFVVDSLPRLRVLDDVHIGPDERHRYRGLAARPELLARGARVAVHVGAVRGLPAPGAPEPLDAGADVAVVARSYSVTYEFAASEDVGSPEVCASPRERQPLATPVGAQVHATPAKPWADPMDCGYRREHAAPDLVGLKAFLEAGTILSVVEEKVLSWPLVVDTDETAVKKGKAGRGLQHGAEDTGPGDKQKKKQREKPRELRSDPPIRRTLGTGRVSLQALLTTEALVATVCDLGIPTAEEPPRPLSPEEKDRRKGKNKSKKPKEGRGSEASQGTATSAKGKGKTKEPAGPDEGRGVPPAPLTVQFQMQLLRWPAAAEAQQPASAAAAVAAAGKVH</sequence>
<name>A0ABM4FER8_9AVES</name>
<evidence type="ECO:0000313" key="4">
    <source>
        <dbReference type="Proteomes" id="UP001652627"/>
    </source>
</evidence>
<reference evidence="5" key="1">
    <citation type="submission" date="2025-08" db="UniProtKB">
        <authorList>
            <consortium name="RefSeq"/>
        </authorList>
    </citation>
    <scope>IDENTIFICATION</scope>
    <source>
        <tissue evidence="5">Blood</tissue>
    </source>
</reference>
<feature type="compositionally biased region" description="Basic and acidic residues" evidence="3">
    <location>
        <begin position="480"/>
        <end position="492"/>
    </location>
</feature>
<protein>
    <submittedName>
        <fullName evidence="5">Leucine-rich repeat-containing protein 43</fullName>
    </submittedName>
</protein>
<proteinExistence type="predicted"/>
<evidence type="ECO:0000256" key="2">
    <source>
        <dbReference type="ARBA" id="ARBA00022737"/>
    </source>
</evidence>
<keyword evidence="2" id="KW-0677">Repeat</keyword>
<keyword evidence="4" id="KW-1185">Reference proteome</keyword>
<accession>A0ABM4FER8</accession>
<evidence type="ECO:0000256" key="3">
    <source>
        <dbReference type="SAM" id="MobiDB-lite"/>
    </source>
</evidence>
<evidence type="ECO:0000256" key="1">
    <source>
        <dbReference type="ARBA" id="ARBA00022614"/>
    </source>
</evidence>
<gene>
    <name evidence="5" type="primary">LRRC43</name>
</gene>
<evidence type="ECO:0000313" key="5">
    <source>
        <dbReference type="RefSeq" id="XP_067163444.1"/>
    </source>
</evidence>
<dbReference type="Gene3D" id="3.80.10.10">
    <property type="entry name" value="Ribonuclease Inhibitor"/>
    <property type="match status" value="1"/>
</dbReference>
<feature type="region of interest" description="Disordered" evidence="3">
    <location>
        <begin position="555"/>
        <end position="575"/>
    </location>
</feature>